<dbReference type="AlphaFoldDB" id="E5ASR6"/>
<dbReference type="KEGG" id="brh:RBRH_04120"/>
<protein>
    <submittedName>
        <fullName evidence="1">Uncharacterized protein</fullName>
    </submittedName>
</protein>
<dbReference type="HOGENOM" id="CLU_3381036_0_0_4"/>
<name>E5ASR6_MYCRK</name>
<accession>E5ASR6</accession>
<gene>
    <name evidence="1" type="ordered locus">RBRH_04120</name>
</gene>
<evidence type="ECO:0000313" key="2">
    <source>
        <dbReference type="Proteomes" id="UP000007437"/>
    </source>
</evidence>
<dbReference type="STRING" id="882378.RBRH_04120"/>
<organism evidence="1 2">
    <name type="scientific">Mycetohabitans rhizoxinica (strain DSM 19002 / CIP 109453 / HKI 454)</name>
    <name type="common">Paraburkholderia rhizoxinica</name>
    <dbReference type="NCBI Taxonomy" id="882378"/>
    <lineage>
        <taxon>Bacteria</taxon>
        <taxon>Pseudomonadati</taxon>
        <taxon>Pseudomonadota</taxon>
        <taxon>Betaproteobacteria</taxon>
        <taxon>Burkholderiales</taxon>
        <taxon>Burkholderiaceae</taxon>
        <taxon>Mycetohabitans</taxon>
    </lineage>
</organism>
<proteinExistence type="predicted"/>
<dbReference type="EMBL" id="FR687359">
    <property type="protein sequence ID" value="CBW75648.1"/>
    <property type="molecule type" value="Genomic_DNA"/>
</dbReference>
<dbReference type="Proteomes" id="UP000007437">
    <property type="component" value="Chromosome"/>
</dbReference>
<evidence type="ECO:0000313" key="1">
    <source>
        <dbReference type="EMBL" id="CBW75648.1"/>
    </source>
</evidence>
<sequence>MQLPIAIFIQVCNPAQRHSLKTTLRSALLEYPT</sequence>
<reference evidence="1 2" key="1">
    <citation type="journal article" date="2011" name="J. Bacteriol.">
        <title>Complete genome sequence of Burkholderia rhizoxinica, an endosymbiont of Rhizopus microsporus.</title>
        <authorList>
            <person name="Lackner G."/>
            <person name="Moebius N."/>
            <person name="Partida-Martinez L."/>
            <person name="Hertweck C."/>
        </authorList>
    </citation>
    <scope>NUCLEOTIDE SEQUENCE [LARGE SCALE GENOMIC DNA]</scope>
    <source>
        <strain evidence="2">DSM 19002 / CIP 109453 / HKI 454</strain>
    </source>
</reference>